<sequence length="85" mass="9494">MTQIIEVNNLKPCPFCGGEAELRTQENPFGHMTARITCKRCHCTSPILMEGHTVGFVGKPSRYVSLDECVKAAIERWNLRKGESA</sequence>
<dbReference type="EMBL" id="CACRUA010000062">
    <property type="protein sequence ID" value="VYU77564.1"/>
    <property type="molecule type" value="Genomic_DNA"/>
</dbReference>
<evidence type="ECO:0008006" key="2">
    <source>
        <dbReference type="Google" id="ProtNLM"/>
    </source>
</evidence>
<reference evidence="1" key="1">
    <citation type="submission" date="2019-11" db="EMBL/GenBank/DDBJ databases">
        <authorList>
            <person name="Feng L."/>
        </authorList>
    </citation>
    <scope>NUCLEOTIDE SEQUENCE</scope>
    <source>
        <strain evidence="1">CsymbiosumLFYP84</strain>
    </source>
</reference>
<dbReference type="AlphaFoldDB" id="A0A6N3HL06"/>
<dbReference type="Pfam" id="PF14354">
    <property type="entry name" value="Lar_restr_allev"/>
    <property type="match status" value="1"/>
</dbReference>
<dbReference type="RefSeq" id="WP_081697041.1">
    <property type="nucleotide sequence ID" value="NZ_CACRUA010000062.1"/>
</dbReference>
<gene>
    <name evidence="1" type="ORF">CSLFYP84_03987</name>
</gene>
<organism evidence="1">
    <name type="scientific">Clostridium symbiosum</name>
    <name type="common">Bacteroides symbiosus</name>
    <dbReference type="NCBI Taxonomy" id="1512"/>
    <lineage>
        <taxon>Bacteria</taxon>
        <taxon>Bacillati</taxon>
        <taxon>Bacillota</taxon>
        <taxon>Clostridia</taxon>
        <taxon>Lachnospirales</taxon>
        <taxon>Lachnospiraceae</taxon>
        <taxon>Otoolea</taxon>
    </lineage>
</organism>
<evidence type="ECO:0000313" key="1">
    <source>
        <dbReference type="EMBL" id="VYU77564.1"/>
    </source>
</evidence>
<protein>
    <recommendedName>
        <fullName evidence="2">Restriction alleviation protein, Lar family</fullName>
    </recommendedName>
</protein>
<dbReference type="NCBIfam" id="TIGR03655">
    <property type="entry name" value="anti_R_Lar"/>
    <property type="match status" value="1"/>
</dbReference>
<accession>A0A6N3HL06</accession>
<dbReference type="InterPro" id="IPR019908">
    <property type="entry name" value="Toxin_RalR"/>
</dbReference>
<proteinExistence type="predicted"/>
<name>A0A6N3HL06_CLOSY</name>